<dbReference type="OrthoDB" id="3350591at2759"/>
<dbReference type="EMBL" id="SKBN01000020">
    <property type="protein sequence ID" value="TGJ86960.1"/>
    <property type="molecule type" value="Genomic_DNA"/>
</dbReference>
<name>A0A4Z0Z5Q2_9PEZI</name>
<dbReference type="Proteomes" id="UP000297716">
    <property type="component" value="Unassembled WGS sequence"/>
</dbReference>
<dbReference type="AlphaFoldDB" id="A0A4Z0Z5Q2"/>
<accession>A0A4Z0Z5Q2</accession>
<protein>
    <submittedName>
        <fullName evidence="1">Uncharacterized protein</fullName>
    </submittedName>
</protein>
<evidence type="ECO:0000313" key="1">
    <source>
        <dbReference type="EMBL" id="TGJ86960.1"/>
    </source>
</evidence>
<sequence length="129" mass="14468">MASEDIEAWAQAQKKLPRPPTDAEQAAFVEFLNAPVDDVSQLALRIGAFYIEPFADLFEDKLQSSDYASDYQVNVDRNAFLAKLTARIGKVVVLYQRDRGGEALKQALERTPVVEAEQELHHSLSYAQL</sequence>
<proteinExistence type="predicted"/>
<keyword evidence="2" id="KW-1185">Reference proteome</keyword>
<comment type="caution">
    <text evidence="1">The sequence shown here is derived from an EMBL/GenBank/DDBJ whole genome shotgun (WGS) entry which is preliminary data.</text>
</comment>
<evidence type="ECO:0000313" key="2">
    <source>
        <dbReference type="Proteomes" id="UP000297716"/>
    </source>
</evidence>
<organism evidence="1 2">
    <name type="scientific">Xylaria hypoxylon</name>
    <dbReference type="NCBI Taxonomy" id="37992"/>
    <lineage>
        <taxon>Eukaryota</taxon>
        <taxon>Fungi</taxon>
        <taxon>Dikarya</taxon>
        <taxon>Ascomycota</taxon>
        <taxon>Pezizomycotina</taxon>
        <taxon>Sordariomycetes</taxon>
        <taxon>Xylariomycetidae</taxon>
        <taxon>Xylariales</taxon>
        <taxon>Xylariaceae</taxon>
        <taxon>Xylaria</taxon>
    </lineage>
</organism>
<gene>
    <name evidence="1" type="ORF">E0Z10_g1846</name>
</gene>
<reference evidence="1 2" key="1">
    <citation type="submission" date="2019-03" db="EMBL/GenBank/DDBJ databases">
        <title>Draft genome sequence of Xylaria hypoxylon DSM 108379, a ubiquitous saprotrophic-parasitic fungi on hardwood.</title>
        <authorList>
            <person name="Buettner E."/>
            <person name="Leonhardt S."/>
            <person name="Gebauer A.M."/>
            <person name="Liers C."/>
            <person name="Hofrichter M."/>
            <person name="Kellner H."/>
        </authorList>
    </citation>
    <scope>NUCLEOTIDE SEQUENCE [LARGE SCALE GENOMIC DNA]</scope>
    <source>
        <strain evidence="1 2">DSM 108379</strain>
    </source>
</reference>